<feature type="compositionally biased region" description="Polar residues" evidence="6">
    <location>
        <begin position="822"/>
        <end position="835"/>
    </location>
</feature>
<dbReference type="SMART" id="SM01252">
    <property type="entry name" value="KilA-N"/>
    <property type="match status" value="1"/>
</dbReference>
<dbReference type="Proteomes" id="UP000243723">
    <property type="component" value="Unassembled WGS sequence"/>
</dbReference>
<dbReference type="GO" id="GO:0001228">
    <property type="term" value="F:DNA-binding transcription activator activity, RNA polymerase II-specific"/>
    <property type="evidence" value="ECO:0007669"/>
    <property type="project" value="UniProtKB-ARBA"/>
</dbReference>
<dbReference type="FunFam" id="3.10.260.10:FF:000001">
    <property type="entry name" value="APSES transcription factor (MbpA)"/>
    <property type="match status" value="1"/>
</dbReference>
<feature type="domain" description="HTH APSES-type" evidence="7">
    <location>
        <begin position="74"/>
        <end position="182"/>
    </location>
</feature>
<dbReference type="PROSITE" id="PS50297">
    <property type="entry name" value="ANK_REP_REGION"/>
    <property type="match status" value="1"/>
</dbReference>
<dbReference type="GO" id="GO:0003677">
    <property type="term" value="F:DNA binding"/>
    <property type="evidence" value="ECO:0007669"/>
    <property type="project" value="InterPro"/>
</dbReference>
<dbReference type="Gene3D" id="1.25.40.20">
    <property type="entry name" value="Ankyrin repeat-containing domain"/>
    <property type="match status" value="1"/>
</dbReference>
<dbReference type="EMBL" id="NHZQ01000363">
    <property type="protein sequence ID" value="PSK40218.1"/>
    <property type="molecule type" value="Genomic_DNA"/>
</dbReference>
<feature type="repeat" description="ANK" evidence="5">
    <location>
        <begin position="540"/>
        <end position="572"/>
    </location>
</feature>
<protein>
    <recommendedName>
        <fullName evidence="7">HTH APSES-type domain-containing protein</fullName>
    </recommendedName>
</protein>
<sequence length="959" mass="103216">MANPASSSFTTHSPVKNYGDAHMSFASAPGVSFAHPSQGQLNGAQTSKSPYRSFQDSSQSQPSAPPFRSDKPQIYTAIYSGVKVYEMEVNGIACMRRRADGWLNATQILKVAGVDKGKRTKVLEKEIHIGEHEKRQGGYGRYQGTWISYDRGVQFCRQYGVEDLMRPLLEYDRDGDGLEANQTQDTPTKEQAMAANRKRMYNTGVDNRNGVASNGTFFSNISPMSSVALSAMEKAARLNDPAPRANTTSRQSMHNAHRQSVQSASQQSLQSEHSFGGDMSLDASFANGVEPPRKRMRTDDHRPSLPVDVSLRSGTPTEPNESFVYQQASFPDPNYDGPPITMPPLPAPDTPDAEEKRAMLMDLFADQARIDYSTHPALTQLNPEDYDLPLDASANTALHWAATLARVPLVKLLLQKGANIWRGNAAGQSALVSAVLVNNCSEHSCFPYLLELLSPLIEVRDAQGRTILHHIAVACGIKGRAPSSKYYLEALLEYLVRSATHNSSGQSSQEGAGIGAVQSSSGPMSLMKFLSTIVNAQDKGGNTALNLVARIGNRSIIQQLLEIRADPSIPNHKGVSARDFGVGVDEGYNGDMMSFSQSVSNALAPSQNADRPSQTTNVDGDESMANASIIEEQNQDVISSLTSLLQSNLQNHKILLQQKMAQIDALTTQIQELSSQQAAEMQRFNDLKDKTRLREEREKKIENLSRLLQSSQQPSSTRPVGSADDTISKQYRLPQSQDKLSSASLRNLSLQQLRAITRGYERNNAQLSQESQTLKSKSLDLERMYRRVICLCTSVAEDKVDEMLSGLVAAVESEGATGPISLPQSHTHASQNSQAFPGAQDSIPQSSQQSQRSHMAQDGSQVAPAAGMGGLGVGRVREFLALVEGVNSQSPPIGMATGPSLLSGAGAGASQGLLAGVGAFATSQGVRVGPSPVGGYGGHARGHSTASQSLGAGMMVEAA</sequence>
<dbReference type="GO" id="GO:0048315">
    <property type="term" value="P:conidium formation"/>
    <property type="evidence" value="ECO:0007669"/>
    <property type="project" value="UniProtKB-KW"/>
</dbReference>
<dbReference type="PANTHER" id="PTHR43828">
    <property type="entry name" value="ASPARAGINASE"/>
    <property type="match status" value="1"/>
</dbReference>
<evidence type="ECO:0000256" key="5">
    <source>
        <dbReference type="PROSITE-ProRule" id="PRU00023"/>
    </source>
</evidence>
<evidence type="ECO:0000256" key="1">
    <source>
        <dbReference type="ARBA" id="ARBA00022737"/>
    </source>
</evidence>
<evidence type="ECO:0000313" key="8">
    <source>
        <dbReference type="EMBL" id="PSK40218.1"/>
    </source>
</evidence>
<feature type="compositionally biased region" description="Low complexity" evidence="6">
    <location>
        <begin position="704"/>
        <end position="716"/>
    </location>
</feature>
<dbReference type="GO" id="GO:0030907">
    <property type="term" value="C:MBF transcription complex"/>
    <property type="evidence" value="ECO:0007669"/>
    <property type="project" value="TreeGrafter"/>
</dbReference>
<dbReference type="PROSITE" id="PS50088">
    <property type="entry name" value="ANK_REPEAT"/>
    <property type="match status" value="2"/>
</dbReference>
<keyword evidence="9" id="KW-1185">Reference proteome</keyword>
<gene>
    <name evidence="8" type="ORF">B9Z65_8158</name>
</gene>
<feature type="region of interest" description="Disordered" evidence="6">
    <location>
        <begin position="704"/>
        <end position="724"/>
    </location>
</feature>
<feature type="compositionally biased region" description="Basic and acidic residues" evidence="6">
    <location>
        <begin position="291"/>
        <end position="303"/>
    </location>
</feature>
<feature type="compositionally biased region" description="Low complexity" evidence="6">
    <location>
        <begin position="259"/>
        <end position="271"/>
    </location>
</feature>
<dbReference type="InterPro" id="IPR018004">
    <property type="entry name" value="KilA/APSES_HTH"/>
</dbReference>
<keyword evidence="4" id="KW-0183">Conidiation</keyword>
<feature type="compositionally biased region" description="Polar residues" evidence="6">
    <location>
        <begin position="35"/>
        <end position="50"/>
    </location>
</feature>
<organism evidence="8 9">
    <name type="scientific">Elsinoe australis</name>
    <dbReference type="NCBI Taxonomy" id="40998"/>
    <lineage>
        <taxon>Eukaryota</taxon>
        <taxon>Fungi</taxon>
        <taxon>Dikarya</taxon>
        <taxon>Ascomycota</taxon>
        <taxon>Pezizomycotina</taxon>
        <taxon>Dothideomycetes</taxon>
        <taxon>Dothideomycetidae</taxon>
        <taxon>Myriangiales</taxon>
        <taxon>Elsinoaceae</taxon>
        <taxon>Elsinoe</taxon>
    </lineage>
</organism>
<dbReference type="InterPro" id="IPR051642">
    <property type="entry name" value="SWI6-like"/>
</dbReference>
<feature type="compositionally biased region" description="Low complexity" evidence="6">
    <location>
        <begin position="840"/>
        <end position="853"/>
    </location>
</feature>
<dbReference type="InterPro" id="IPR002110">
    <property type="entry name" value="Ankyrin_rpt"/>
</dbReference>
<dbReference type="GO" id="GO:0030435">
    <property type="term" value="P:sporulation resulting in formation of a cellular spore"/>
    <property type="evidence" value="ECO:0007669"/>
    <property type="project" value="UniProtKB-KW"/>
</dbReference>
<dbReference type="Pfam" id="PF00023">
    <property type="entry name" value="Ank"/>
    <property type="match status" value="2"/>
</dbReference>
<evidence type="ECO:0000259" key="7">
    <source>
        <dbReference type="PROSITE" id="PS51299"/>
    </source>
</evidence>
<dbReference type="GO" id="GO:0033309">
    <property type="term" value="C:SBF transcription complex"/>
    <property type="evidence" value="ECO:0007669"/>
    <property type="project" value="TreeGrafter"/>
</dbReference>
<feature type="region of interest" description="Disordered" evidence="6">
    <location>
        <begin position="239"/>
        <end position="319"/>
    </location>
</feature>
<dbReference type="PROSITE" id="PS51299">
    <property type="entry name" value="HTH_APSES"/>
    <property type="match status" value="1"/>
</dbReference>
<dbReference type="GO" id="GO:0003713">
    <property type="term" value="F:transcription coactivator activity"/>
    <property type="evidence" value="ECO:0007669"/>
    <property type="project" value="TreeGrafter"/>
</dbReference>
<dbReference type="Pfam" id="PF04383">
    <property type="entry name" value="KilA-N"/>
    <property type="match status" value="1"/>
</dbReference>
<evidence type="ECO:0000256" key="4">
    <source>
        <dbReference type="ARBA" id="ARBA00023321"/>
    </source>
</evidence>
<name>A0A2P7YW71_9PEZI</name>
<evidence type="ECO:0000256" key="6">
    <source>
        <dbReference type="SAM" id="MobiDB-lite"/>
    </source>
</evidence>
<feature type="region of interest" description="Disordered" evidence="6">
    <location>
        <begin position="818"/>
        <end position="866"/>
    </location>
</feature>
<comment type="caution">
    <text evidence="8">The sequence shown here is derived from an EMBL/GenBank/DDBJ whole genome shotgun (WGS) entry which is preliminary data.</text>
</comment>
<feature type="region of interest" description="Disordered" evidence="6">
    <location>
        <begin position="32"/>
        <end position="70"/>
    </location>
</feature>
<dbReference type="Gene3D" id="3.10.260.10">
    <property type="entry name" value="Transcription regulator HTH, APSES-type DNA-binding domain"/>
    <property type="match status" value="1"/>
</dbReference>
<keyword evidence="2" id="KW-0749">Sporulation</keyword>
<dbReference type="PANTHER" id="PTHR43828:SF3">
    <property type="entry name" value="CHROMO DOMAIN-CONTAINING PROTEIN"/>
    <property type="match status" value="1"/>
</dbReference>
<evidence type="ECO:0000256" key="2">
    <source>
        <dbReference type="ARBA" id="ARBA00022969"/>
    </source>
</evidence>
<reference evidence="8 9" key="1">
    <citation type="submission" date="2017-05" db="EMBL/GenBank/DDBJ databases">
        <title>Draft genome sequence of Elsinoe australis.</title>
        <authorList>
            <person name="Cheng Q."/>
        </authorList>
    </citation>
    <scope>NUCLEOTIDE SEQUENCE [LARGE SCALE GENOMIC DNA]</scope>
    <source>
        <strain evidence="8 9">NL1</strain>
    </source>
</reference>
<proteinExistence type="predicted"/>
<dbReference type="AlphaFoldDB" id="A0A2P7YW71"/>
<dbReference type="SUPFAM" id="SSF54616">
    <property type="entry name" value="DNA-binding domain of Mlu1-box binding protein MBP1"/>
    <property type="match status" value="1"/>
</dbReference>
<dbReference type="InterPro" id="IPR036887">
    <property type="entry name" value="HTH_APSES_sf"/>
</dbReference>
<accession>A0A2P7YW71</accession>
<feature type="compositionally biased region" description="Polar residues" evidence="6">
    <location>
        <begin position="245"/>
        <end position="254"/>
    </location>
</feature>
<keyword evidence="3 5" id="KW-0040">ANK repeat</keyword>
<evidence type="ECO:0000256" key="3">
    <source>
        <dbReference type="ARBA" id="ARBA00023043"/>
    </source>
</evidence>
<dbReference type="InterPro" id="IPR003163">
    <property type="entry name" value="Tscrpt_reg_HTH_APSES-type"/>
</dbReference>
<dbReference type="OrthoDB" id="6718656at2759"/>
<feature type="repeat" description="ANK" evidence="5">
    <location>
        <begin position="393"/>
        <end position="425"/>
    </location>
</feature>
<keyword evidence="1" id="KW-0677">Repeat</keyword>
<dbReference type="SUPFAM" id="SSF48403">
    <property type="entry name" value="Ankyrin repeat"/>
    <property type="match status" value="1"/>
</dbReference>
<evidence type="ECO:0000313" key="9">
    <source>
        <dbReference type="Proteomes" id="UP000243723"/>
    </source>
</evidence>
<dbReference type="STRING" id="40998.A0A2P7YW71"/>
<dbReference type="SMART" id="SM00248">
    <property type="entry name" value="ANK"/>
    <property type="match status" value="2"/>
</dbReference>
<feature type="compositionally biased region" description="Low complexity" evidence="6">
    <location>
        <begin position="52"/>
        <end position="62"/>
    </location>
</feature>
<dbReference type="InterPro" id="IPR036770">
    <property type="entry name" value="Ankyrin_rpt-contain_sf"/>
</dbReference>